<proteinExistence type="predicted"/>
<feature type="chain" id="PRO_5032595076" evidence="1">
    <location>
        <begin position="20"/>
        <end position="197"/>
    </location>
</feature>
<gene>
    <name evidence="3" type="ORF">ENR23_12535</name>
</gene>
<dbReference type="AlphaFoldDB" id="A0A832I4A3"/>
<accession>A0A832I4A3</accession>
<name>A0A832I4A3_UNCEI</name>
<dbReference type="Pfam" id="PF11845">
    <property type="entry name" value="Tll0287-like"/>
    <property type="match status" value="1"/>
</dbReference>
<dbReference type="InterPro" id="IPR021796">
    <property type="entry name" value="Tll0287-like_dom"/>
</dbReference>
<evidence type="ECO:0000259" key="2">
    <source>
        <dbReference type="Pfam" id="PF11845"/>
    </source>
</evidence>
<keyword evidence="1" id="KW-0732">Signal</keyword>
<feature type="domain" description="Tll0287-like" evidence="2">
    <location>
        <begin position="31"/>
        <end position="187"/>
    </location>
</feature>
<comment type="caution">
    <text evidence="3">The sequence shown here is derived from an EMBL/GenBank/DDBJ whole genome shotgun (WGS) entry which is preliminary data.</text>
</comment>
<evidence type="ECO:0000256" key="1">
    <source>
        <dbReference type="SAM" id="SignalP"/>
    </source>
</evidence>
<organism evidence="3">
    <name type="scientific">Eiseniibacteriota bacterium</name>
    <dbReference type="NCBI Taxonomy" id="2212470"/>
    <lineage>
        <taxon>Bacteria</taxon>
        <taxon>Candidatus Eiseniibacteriota</taxon>
    </lineage>
</organism>
<reference evidence="3" key="1">
    <citation type="journal article" date="2020" name="mSystems">
        <title>Genome- and Community-Level Interaction Insights into Carbon Utilization and Element Cycling Functions of Hydrothermarchaeota in Hydrothermal Sediment.</title>
        <authorList>
            <person name="Zhou Z."/>
            <person name="Liu Y."/>
            <person name="Xu W."/>
            <person name="Pan J."/>
            <person name="Luo Z.H."/>
            <person name="Li M."/>
        </authorList>
    </citation>
    <scope>NUCLEOTIDE SEQUENCE [LARGE SCALE GENOMIC DNA]</scope>
    <source>
        <strain evidence="3">SpSt-381</strain>
    </source>
</reference>
<evidence type="ECO:0000313" key="3">
    <source>
        <dbReference type="EMBL" id="HGZ44218.1"/>
    </source>
</evidence>
<sequence>MWTLLSIALVAALAAPAGAPPRAEREYALAKETAQRVLADTRALLEKELREKGPAGALRACSAVALREATRHERAGWRVRRVSLRLRNPADAPTPGEAAVLRRWEAEHRRRPLGPEVELAEVSHADGVPTLHYMKPIVIGPLCLNCHGPAGRLAPDVRAALREAYPRDRATGYRVGQFRGAISVMVPLEGPQPGTPR</sequence>
<feature type="signal peptide" evidence="1">
    <location>
        <begin position="1"/>
        <end position="19"/>
    </location>
</feature>
<protein>
    <submittedName>
        <fullName evidence="3">DUF3365 domain-containing protein</fullName>
    </submittedName>
</protein>
<dbReference type="EMBL" id="DSQF01000025">
    <property type="protein sequence ID" value="HGZ44218.1"/>
    <property type="molecule type" value="Genomic_DNA"/>
</dbReference>